<dbReference type="Pfam" id="PF00175">
    <property type="entry name" value="NAD_binding_1"/>
    <property type="match status" value="1"/>
</dbReference>
<evidence type="ECO:0000256" key="7">
    <source>
        <dbReference type="ARBA" id="ARBA00022827"/>
    </source>
</evidence>
<dbReference type="InterPro" id="IPR028879">
    <property type="entry name" value="NDOR1"/>
</dbReference>
<name>A0A4P9Z0L4_9FUNG</name>
<feature type="non-terminal residue" evidence="12">
    <location>
        <position position="1"/>
    </location>
</feature>
<evidence type="ECO:0000256" key="2">
    <source>
        <dbReference type="ARBA" id="ARBA00001974"/>
    </source>
</evidence>
<evidence type="ECO:0000256" key="4">
    <source>
        <dbReference type="ARBA" id="ARBA00022490"/>
    </source>
</evidence>
<gene>
    <name evidence="12" type="ORF">SYNPS1DRAFT_14904</name>
</gene>
<dbReference type="FunFam" id="3.40.50.360:FF:000015">
    <property type="entry name" value="NADPH-dependent diflavin oxidoreductase 1"/>
    <property type="match status" value="1"/>
</dbReference>
<dbReference type="InterPro" id="IPR039261">
    <property type="entry name" value="FNR_nucleotide-bd"/>
</dbReference>
<dbReference type="Gene3D" id="1.20.990.10">
    <property type="entry name" value="NADPH-cytochrome p450 Reductase, Chain A, domain 3"/>
    <property type="match status" value="1"/>
</dbReference>
<comment type="subcellular location">
    <subcellularLocation>
        <location evidence="3">Cytoplasm</location>
    </subcellularLocation>
</comment>
<dbReference type="GO" id="GO:0016651">
    <property type="term" value="F:oxidoreductase activity, acting on NAD(P)H"/>
    <property type="evidence" value="ECO:0007669"/>
    <property type="project" value="UniProtKB-ARBA"/>
</dbReference>
<dbReference type="InterPro" id="IPR001433">
    <property type="entry name" value="OxRdtase_FAD/NAD-bd"/>
</dbReference>
<dbReference type="InterPro" id="IPR001094">
    <property type="entry name" value="Flavdoxin-like"/>
</dbReference>
<dbReference type="GO" id="GO:0010181">
    <property type="term" value="F:FMN binding"/>
    <property type="evidence" value="ECO:0007669"/>
    <property type="project" value="InterPro"/>
</dbReference>
<dbReference type="PROSITE" id="PS51384">
    <property type="entry name" value="FAD_FR"/>
    <property type="match status" value="1"/>
</dbReference>
<evidence type="ECO:0000256" key="3">
    <source>
        <dbReference type="ARBA" id="ARBA00004496"/>
    </source>
</evidence>
<comment type="cofactor">
    <cofactor evidence="2">
        <name>FAD</name>
        <dbReference type="ChEBI" id="CHEBI:57692"/>
    </cofactor>
</comment>
<dbReference type="InterPro" id="IPR003097">
    <property type="entry name" value="CysJ-like_FAD-binding"/>
</dbReference>
<reference evidence="13" key="1">
    <citation type="journal article" date="2018" name="Nat. Microbiol.">
        <title>Leveraging single-cell genomics to expand the fungal tree of life.</title>
        <authorList>
            <person name="Ahrendt S.R."/>
            <person name="Quandt C.A."/>
            <person name="Ciobanu D."/>
            <person name="Clum A."/>
            <person name="Salamov A."/>
            <person name="Andreopoulos B."/>
            <person name="Cheng J.F."/>
            <person name="Woyke T."/>
            <person name="Pelin A."/>
            <person name="Henrissat B."/>
            <person name="Reynolds N.K."/>
            <person name="Benny G.L."/>
            <person name="Smith M.E."/>
            <person name="James T.Y."/>
            <person name="Grigoriev I.V."/>
        </authorList>
    </citation>
    <scope>NUCLEOTIDE SEQUENCE [LARGE SCALE GENOMIC DNA]</scope>
    <source>
        <strain evidence="13">Benny S71-1</strain>
    </source>
</reference>
<dbReference type="Proteomes" id="UP000278143">
    <property type="component" value="Unassembled WGS sequence"/>
</dbReference>
<dbReference type="PANTHER" id="PTHR19384">
    <property type="entry name" value="NITRIC OXIDE SYNTHASE-RELATED"/>
    <property type="match status" value="1"/>
</dbReference>
<accession>A0A4P9Z0L4</accession>
<evidence type="ECO:0000259" key="11">
    <source>
        <dbReference type="PROSITE" id="PS51384"/>
    </source>
</evidence>
<feature type="domain" description="Flavodoxin-like" evidence="10">
    <location>
        <begin position="2"/>
        <end position="146"/>
    </location>
</feature>
<dbReference type="PRINTS" id="PR00369">
    <property type="entry name" value="FLAVODOXIN"/>
</dbReference>
<dbReference type="FunFam" id="3.40.50.80:FF:000030">
    <property type="entry name" value="NADPH-dependent diflavin oxidoreductase 1"/>
    <property type="match status" value="1"/>
</dbReference>
<dbReference type="Gene3D" id="2.40.30.10">
    <property type="entry name" value="Translation factors"/>
    <property type="match status" value="1"/>
</dbReference>
<dbReference type="GO" id="GO:0005634">
    <property type="term" value="C:nucleus"/>
    <property type="evidence" value="ECO:0007669"/>
    <property type="project" value="UniProtKB-ARBA"/>
</dbReference>
<dbReference type="InterPro" id="IPR023173">
    <property type="entry name" value="NADPH_Cyt_P450_Rdtase_alpha"/>
</dbReference>
<keyword evidence="6" id="KW-0288">FMN</keyword>
<dbReference type="InterPro" id="IPR029039">
    <property type="entry name" value="Flavoprotein-like_sf"/>
</dbReference>
<dbReference type="AlphaFoldDB" id="A0A4P9Z0L4"/>
<dbReference type="InterPro" id="IPR017938">
    <property type="entry name" value="Riboflavin_synthase-like_b-brl"/>
</dbReference>
<dbReference type="Pfam" id="PF00667">
    <property type="entry name" value="FAD_binding_1"/>
    <property type="match status" value="1"/>
</dbReference>
<evidence type="ECO:0000313" key="12">
    <source>
        <dbReference type="EMBL" id="RKP25956.1"/>
    </source>
</evidence>
<feature type="domain" description="FAD-binding FR-type" evidence="11">
    <location>
        <begin position="192"/>
        <end position="430"/>
    </location>
</feature>
<comment type="cofactor">
    <cofactor evidence="1">
        <name>FMN</name>
        <dbReference type="ChEBI" id="CHEBI:58210"/>
    </cofactor>
</comment>
<keyword evidence="4" id="KW-0963">Cytoplasm</keyword>
<dbReference type="HAMAP" id="MF_03178">
    <property type="entry name" value="NDOR1"/>
    <property type="match status" value="1"/>
</dbReference>
<dbReference type="GO" id="GO:0160246">
    <property type="term" value="F:NADPH-iron-sulfur [2Fe-2S] protein oxidoreductase activity"/>
    <property type="evidence" value="ECO:0007669"/>
    <property type="project" value="InterPro"/>
</dbReference>
<keyword evidence="13" id="KW-1185">Reference proteome</keyword>
<dbReference type="SUPFAM" id="SSF52343">
    <property type="entry name" value="Ferredoxin reductase-like, C-terminal NADP-linked domain"/>
    <property type="match status" value="1"/>
</dbReference>
<keyword evidence="9" id="KW-0560">Oxidoreductase</keyword>
<dbReference type="GO" id="GO:0005829">
    <property type="term" value="C:cytosol"/>
    <property type="evidence" value="ECO:0007669"/>
    <property type="project" value="TreeGrafter"/>
</dbReference>
<keyword evidence="5" id="KW-0285">Flavoprotein</keyword>
<evidence type="ECO:0000256" key="1">
    <source>
        <dbReference type="ARBA" id="ARBA00001917"/>
    </source>
</evidence>
<evidence type="ECO:0000256" key="6">
    <source>
        <dbReference type="ARBA" id="ARBA00022643"/>
    </source>
</evidence>
<dbReference type="InterPro" id="IPR001709">
    <property type="entry name" value="Flavoprot_Pyr_Nucl_cyt_Rdtase"/>
</dbReference>
<dbReference type="EMBL" id="KZ989561">
    <property type="protein sequence ID" value="RKP25956.1"/>
    <property type="molecule type" value="Genomic_DNA"/>
</dbReference>
<proteinExistence type="inferred from homology"/>
<evidence type="ECO:0000256" key="5">
    <source>
        <dbReference type="ARBA" id="ARBA00022630"/>
    </source>
</evidence>
<evidence type="ECO:0000256" key="9">
    <source>
        <dbReference type="ARBA" id="ARBA00023002"/>
    </source>
</evidence>
<dbReference type="Gene3D" id="3.40.50.360">
    <property type="match status" value="1"/>
</dbReference>
<dbReference type="SUPFAM" id="SSF63380">
    <property type="entry name" value="Riboflavin synthase domain-like"/>
    <property type="match status" value="1"/>
</dbReference>
<dbReference type="InterPro" id="IPR008254">
    <property type="entry name" value="Flavodoxin/NO_synth"/>
</dbReference>
<dbReference type="Pfam" id="PF00258">
    <property type="entry name" value="Flavodoxin_1"/>
    <property type="match status" value="1"/>
</dbReference>
<keyword evidence="8" id="KW-0521">NADP</keyword>
<evidence type="ECO:0000256" key="8">
    <source>
        <dbReference type="ARBA" id="ARBA00022857"/>
    </source>
</evidence>
<evidence type="ECO:0000313" key="13">
    <source>
        <dbReference type="Proteomes" id="UP000278143"/>
    </source>
</evidence>
<dbReference type="InterPro" id="IPR017927">
    <property type="entry name" value="FAD-bd_FR_type"/>
</dbReference>
<sequence length="579" mass="66525">RLLILYGSQTGCAADVAERIRRAAKRRHYQPALFALDDYDRTQLIEERLVLFIVSTTGQGEEPDNMKKFWRFLLRKDLPRHALAQMEYSVFGLGDSSYEKFNYPAKKLYKRLQQLGGQPFHARGDGDDQHYLGMDGALDPWLDAVWRILGERFPLPEGCSDIDDGVLYPLYFPISFVEGDAAISTMAGSPHAGDHLARLTRNERVTPTSHFQDVRLVELKFDQLPVYEPGDIIDIMPENRPTDVEAFLDYIGLLDEADRPIRINYPLPGGLVGATLTLRSLCRYWLDVFSVARRSFFEITAHFAQDPEQAEKLHYFSSAAGQDDLYAYCYRMRRTAFEILQDFNSVRVPLAYLLEMFPFLRPRSFSIASSAQVCMHTDSIQLLIGIVKYRTRMATPRTGVFTRWLADMPTDISDASTLPIWIRRGTLRLPPAGPIILIAPGLGLAPMRALLEERLARQQHDNILIFGCRHQRADFYFNEQWRAMCEQGTLQLFTAFSRDQEEKRYVQHAIIDEAALLWTAIHERQGSIYLCGKAKRMPEDVADAFCRVFMEHGRLSQEEAHALMVTLKRTGRYQQECWD</sequence>
<dbReference type="PANTHER" id="PTHR19384:SF10">
    <property type="entry name" value="NADPH-DEPENDENT DIFLAVIN OXIDOREDUCTASE 1"/>
    <property type="match status" value="1"/>
</dbReference>
<dbReference type="GO" id="GO:0050660">
    <property type="term" value="F:flavin adenine dinucleotide binding"/>
    <property type="evidence" value="ECO:0007669"/>
    <property type="project" value="TreeGrafter"/>
</dbReference>
<dbReference type="PROSITE" id="PS50902">
    <property type="entry name" value="FLAVODOXIN_LIKE"/>
    <property type="match status" value="1"/>
</dbReference>
<evidence type="ECO:0000259" key="10">
    <source>
        <dbReference type="PROSITE" id="PS50902"/>
    </source>
</evidence>
<protein>
    <recommendedName>
        <fullName evidence="14">NADPH-dependent diflavin oxidoreductase 1</fullName>
    </recommendedName>
</protein>
<keyword evidence="7" id="KW-0274">FAD</keyword>
<organism evidence="12 13">
    <name type="scientific">Syncephalis pseudoplumigaleata</name>
    <dbReference type="NCBI Taxonomy" id="1712513"/>
    <lineage>
        <taxon>Eukaryota</taxon>
        <taxon>Fungi</taxon>
        <taxon>Fungi incertae sedis</taxon>
        <taxon>Zoopagomycota</taxon>
        <taxon>Zoopagomycotina</taxon>
        <taxon>Zoopagomycetes</taxon>
        <taxon>Zoopagales</taxon>
        <taxon>Piptocephalidaceae</taxon>
        <taxon>Syncephalis</taxon>
    </lineage>
</organism>
<evidence type="ECO:0008006" key="14">
    <source>
        <dbReference type="Google" id="ProtNLM"/>
    </source>
</evidence>
<dbReference type="OrthoDB" id="1856718at2759"/>
<dbReference type="SUPFAM" id="SSF52218">
    <property type="entry name" value="Flavoproteins"/>
    <property type="match status" value="1"/>
</dbReference>
<dbReference type="PRINTS" id="PR00371">
    <property type="entry name" value="FPNCR"/>
</dbReference>
<dbReference type="Gene3D" id="3.40.50.80">
    <property type="entry name" value="Nucleotide-binding domain of ferredoxin-NADP reductase (FNR) module"/>
    <property type="match status" value="1"/>
</dbReference>